<keyword evidence="6" id="KW-0805">Transcription regulation</keyword>
<dbReference type="Pfam" id="PF13873">
    <property type="entry name" value="Myb_DNA-bind_5"/>
    <property type="match status" value="1"/>
</dbReference>
<name>A0A2H1VW86_SPOFR</name>
<evidence type="ECO:0000256" key="12">
    <source>
        <dbReference type="SAM" id="Coils"/>
    </source>
</evidence>
<proteinExistence type="inferred from homology"/>
<keyword evidence="5" id="KW-0809">Transit peptide</keyword>
<dbReference type="PANTHER" id="PTHR48417:SF1">
    <property type="entry name" value="ATP SYNTHASE F1 SUBUNIT EPSILON"/>
    <property type="match status" value="1"/>
</dbReference>
<dbReference type="EMBL" id="ODYU01004514">
    <property type="protein sequence ID" value="SOQ44474.1"/>
    <property type="molecule type" value="Genomic_DNA"/>
</dbReference>
<dbReference type="GO" id="GO:0042030">
    <property type="term" value="F:ATPase inhibitor activity"/>
    <property type="evidence" value="ECO:0007669"/>
    <property type="project" value="InterPro"/>
</dbReference>
<dbReference type="Gene3D" id="1.20.5.500">
    <property type="entry name" value="Single helix bin"/>
    <property type="match status" value="1"/>
</dbReference>
<evidence type="ECO:0000256" key="4">
    <source>
        <dbReference type="ARBA" id="ARBA00016807"/>
    </source>
</evidence>
<keyword evidence="7 12" id="KW-0175">Coiled coil</keyword>
<comment type="function">
    <text evidence="10">Involved in transvection phenomena (= synapsis-dependent gene expression), where the synaptic pairing of chromosomes carrying genes with which zeste interacts influences the expression of these genes. Zeste binds to DNA and stimulates transcription from a nearby promoter.</text>
</comment>
<dbReference type="InterPro" id="IPR001005">
    <property type="entry name" value="SANT/Myb"/>
</dbReference>
<evidence type="ECO:0000256" key="10">
    <source>
        <dbReference type="ARBA" id="ARBA00025466"/>
    </source>
</evidence>
<comment type="subcellular location">
    <subcellularLocation>
        <location evidence="1">Mitochondrion</location>
    </subcellularLocation>
</comment>
<keyword evidence="8" id="KW-0496">Mitochondrion</keyword>
<dbReference type="InterPro" id="IPR028002">
    <property type="entry name" value="Myb_DNA-bind_5"/>
</dbReference>
<evidence type="ECO:0000256" key="1">
    <source>
        <dbReference type="ARBA" id="ARBA00004173"/>
    </source>
</evidence>
<evidence type="ECO:0000256" key="2">
    <source>
        <dbReference type="ARBA" id="ARBA00010901"/>
    </source>
</evidence>
<dbReference type="FunFam" id="1.20.5.500:FF:000007">
    <property type="entry name" value="ATPase inhibitor, putative"/>
    <property type="match status" value="1"/>
</dbReference>
<feature type="domain" description="Myb-like" evidence="13">
    <location>
        <begin position="41"/>
        <end position="117"/>
    </location>
</feature>
<keyword evidence="9" id="KW-0804">Transcription</keyword>
<evidence type="ECO:0000259" key="13">
    <source>
        <dbReference type="PROSITE" id="PS50090"/>
    </source>
</evidence>
<evidence type="ECO:0000256" key="9">
    <source>
        <dbReference type="ARBA" id="ARBA00023163"/>
    </source>
</evidence>
<organism evidence="14">
    <name type="scientific">Spodoptera frugiperda</name>
    <name type="common">Fall armyworm</name>
    <dbReference type="NCBI Taxonomy" id="7108"/>
    <lineage>
        <taxon>Eukaryota</taxon>
        <taxon>Metazoa</taxon>
        <taxon>Ecdysozoa</taxon>
        <taxon>Arthropoda</taxon>
        <taxon>Hexapoda</taxon>
        <taxon>Insecta</taxon>
        <taxon>Pterygota</taxon>
        <taxon>Neoptera</taxon>
        <taxon>Endopterygota</taxon>
        <taxon>Lepidoptera</taxon>
        <taxon>Glossata</taxon>
        <taxon>Ditrysia</taxon>
        <taxon>Noctuoidea</taxon>
        <taxon>Noctuidae</taxon>
        <taxon>Amphipyrinae</taxon>
        <taxon>Spodoptera</taxon>
    </lineage>
</organism>
<evidence type="ECO:0000256" key="11">
    <source>
        <dbReference type="ARBA" id="ARBA00030036"/>
    </source>
</evidence>
<gene>
    <name evidence="14" type="ORF">SFRICE_004887</name>
</gene>
<evidence type="ECO:0000256" key="6">
    <source>
        <dbReference type="ARBA" id="ARBA00023015"/>
    </source>
</evidence>
<sequence>MWKPIILDVECIVCNKSLQKINHVPRDASQKMGKIAKLNNNGRLRTPNWSLEEKQYLLELIKQRKEVVVTKANNGPNHYEEKDIAWNEILRELAAKFGCKFTGSSIKKVKTQWQNMKRIAREDIALNGPQLQNYSRLSLEVCNILELLKDGVFKGENENLNESSSSITANIEIKTECVDEDLNQPSCSGLNTTSVSMETDMPLDKTNSTQLESSASSVSEQISESNDFDGLEENAANKSITRTVSTTTMTDIPFNPMEEALKLTNPFHRELQEYFQYTTAEKQMKMETLKEERQVVRAMRETAELNKIIAEQKLKHVLWAKKQDMTMYSGEPGSGAGKGGGGGGAIREAGGAFGKMEAAREDEYFYKKQKEQLANLKSHLDKEISFHQDQIKRHEDAIRRHKEKMADIDHKNA</sequence>
<comment type="similarity">
    <text evidence="2">Belongs to the ATPase inhibitor family.</text>
</comment>
<comment type="subunit">
    <text evidence="3">Self-associates forming complexes of several hundred monomers.</text>
</comment>
<evidence type="ECO:0000256" key="5">
    <source>
        <dbReference type="ARBA" id="ARBA00022946"/>
    </source>
</evidence>
<evidence type="ECO:0000313" key="14">
    <source>
        <dbReference type="EMBL" id="SOQ44474.1"/>
    </source>
</evidence>
<evidence type="ECO:0000256" key="7">
    <source>
        <dbReference type="ARBA" id="ARBA00023054"/>
    </source>
</evidence>
<dbReference type="InterPro" id="IPR007648">
    <property type="entry name" value="ATPase_inhibitor_mt"/>
</dbReference>
<reference evidence="14" key="1">
    <citation type="submission" date="2016-07" db="EMBL/GenBank/DDBJ databases">
        <authorList>
            <person name="Bretaudeau A."/>
        </authorList>
    </citation>
    <scope>NUCLEOTIDE SEQUENCE</scope>
    <source>
        <strain evidence="14">Rice</strain>
        <tissue evidence="14">Whole body</tissue>
    </source>
</reference>
<dbReference type="Pfam" id="PF04568">
    <property type="entry name" value="IATP"/>
    <property type="match status" value="1"/>
</dbReference>
<evidence type="ECO:0000256" key="3">
    <source>
        <dbReference type="ARBA" id="ARBA00011764"/>
    </source>
</evidence>
<accession>A0A2H1VW86</accession>
<evidence type="ECO:0000256" key="8">
    <source>
        <dbReference type="ARBA" id="ARBA00023128"/>
    </source>
</evidence>
<feature type="coiled-coil region" evidence="12">
    <location>
        <begin position="377"/>
        <end position="411"/>
    </location>
</feature>
<protein>
    <recommendedName>
        <fullName evidence="4">Regulatory protein zeste</fullName>
    </recommendedName>
    <alternativeName>
        <fullName evidence="11">ATP synthase F1 subunit epsilon</fullName>
    </alternativeName>
</protein>
<dbReference type="AlphaFoldDB" id="A0A2H1VW86"/>
<dbReference type="PROSITE" id="PS50090">
    <property type="entry name" value="MYB_LIKE"/>
    <property type="match status" value="1"/>
</dbReference>
<dbReference type="SUPFAM" id="SSF64602">
    <property type="entry name" value="F1 ATPase inhibitor, IF1, C-terminal domain"/>
    <property type="match status" value="1"/>
</dbReference>
<dbReference type="PANTHER" id="PTHR48417">
    <property type="entry name" value="ATP SYNTHASE F1 SUBUNIT EPSILON"/>
    <property type="match status" value="1"/>
</dbReference>
<dbReference type="GO" id="GO:0005739">
    <property type="term" value="C:mitochondrion"/>
    <property type="evidence" value="ECO:0007669"/>
    <property type="project" value="UniProtKB-SubCell"/>
</dbReference>